<feature type="transmembrane region" description="Helical" evidence="6">
    <location>
        <begin position="7"/>
        <end position="30"/>
    </location>
</feature>
<feature type="transmembrane region" description="Helical" evidence="6">
    <location>
        <begin position="226"/>
        <end position="253"/>
    </location>
</feature>
<proteinExistence type="predicted"/>
<dbReference type="PANTHER" id="PTHR37422">
    <property type="entry name" value="TEICHURONIC ACID BIOSYNTHESIS PROTEIN TUAE"/>
    <property type="match status" value="1"/>
</dbReference>
<dbReference type="InterPro" id="IPR051533">
    <property type="entry name" value="WaaL-like"/>
</dbReference>
<evidence type="ECO:0000256" key="2">
    <source>
        <dbReference type="ARBA" id="ARBA00022692"/>
    </source>
</evidence>
<gene>
    <name evidence="8" type="ORF">AWH69_01560</name>
</gene>
<dbReference type="Pfam" id="PF04932">
    <property type="entry name" value="Wzy_C"/>
    <property type="match status" value="1"/>
</dbReference>
<protein>
    <recommendedName>
        <fullName evidence="7">O-antigen ligase-related domain-containing protein</fullName>
    </recommendedName>
</protein>
<evidence type="ECO:0000256" key="3">
    <source>
        <dbReference type="ARBA" id="ARBA00022989"/>
    </source>
</evidence>
<evidence type="ECO:0000256" key="4">
    <source>
        <dbReference type="ARBA" id="ARBA00023136"/>
    </source>
</evidence>
<evidence type="ECO:0000259" key="7">
    <source>
        <dbReference type="Pfam" id="PF04932"/>
    </source>
</evidence>
<accession>A0A176QFQ4</accession>
<feature type="transmembrane region" description="Helical" evidence="6">
    <location>
        <begin position="71"/>
        <end position="93"/>
    </location>
</feature>
<comment type="caution">
    <text evidence="8">The sequence shown here is derived from an EMBL/GenBank/DDBJ whole genome shotgun (WGS) entry which is preliminary data.</text>
</comment>
<feature type="transmembrane region" description="Helical" evidence="6">
    <location>
        <begin position="138"/>
        <end position="160"/>
    </location>
</feature>
<dbReference type="AlphaFoldDB" id="A0A176QFQ4"/>
<feature type="transmembrane region" description="Helical" evidence="6">
    <location>
        <begin position="36"/>
        <end position="59"/>
    </location>
</feature>
<feature type="transmembrane region" description="Helical" evidence="6">
    <location>
        <begin position="265"/>
        <end position="286"/>
    </location>
</feature>
<keyword evidence="4 6" id="KW-0472">Membrane</keyword>
<feature type="transmembrane region" description="Helical" evidence="6">
    <location>
        <begin position="340"/>
        <end position="368"/>
    </location>
</feature>
<feature type="domain" description="O-antigen ligase-related" evidence="7">
    <location>
        <begin position="231"/>
        <end position="355"/>
    </location>
</feature>
<reference evidence="8 9" key="1">
    <citation type="submission" date="2016-01" db="EMBL/GenBank/DDBJ databases">
        <title>Janibacter melonis strain CD11_4 genome sequencing and assembly.</title>
        <authorList>
            <person name="Nair G.R."/>
            <person name="Kaur G."/>
            <person name="Chander A.M."/>
            <person name="Mayilraj S."/>
        </authorList>
    </citation>
    <scope>NUCLEOTIDE SEQUENCE [LARGE SCALE GENOMIC DNA]</scope>
    <source>
        <strain evidence="8 9">CD11-4</strain>
    </source>
</reference>
<sequence>MTTRDGVTGLGVVGDGVTVLTICVVATLAIPSQFVVPGLGGVGTPATVLWLGCGVWWAWERVHRERSEPSSPVVAALVVFLGVAAISFCSALARPAAAAETGVATMTLLVYTAWGGALLLAHDAIWDPARLVLLARRISVAGGALGVLGIIQFVTGRSWVDELQIPGLVPIRAISEGYMRNGFARPAGTAIHPIEYGAVLGMLIPIALSSALASSSGRDGSAWRRWWPTLSIATAIGVSSTRSALIGLLVALVVLAPTWDRVQRLWISVAIVLGSVVVFVTVPGMVGTTLGLFSGLDGDTSVRSRVDQYAVAGDYLSRDLYLGRGPGTFLPRFRIFDNQYLLTAVEIGVVGLAALVALALVAIGCALVSYRRTIDQQVRIVVAGIGAGVVVGSVLLAFFDGFSFPMMPTVWFLLVGMAGASLRSTRVQHVTALGRGGLRPRRRARRRLLPQRRHEADEGAAEPVELPAGPTTR</sequence>
<feature type="transmembrane region" description="Helical" evidence="6">
    <location>
        <begin position="405"/>
        <end position="422"/>
    </location>
</feature>
<keyword evidence="2 6" id="KW-0812">Transmembrane</keyword>
<keyword evidence="3 6" id="KW-1133">Transmembrane helix</keyword>
<evidence type="ECO:0000256" key="5">
    <source>
        <dbReference type="SAM" id="MobiDB-lite"/>
    </source>
</evidence>
<feature type="region of interest" description="Disordered" evidence="5">
    <location>
        <begin position="444"/>
        <end position="473"/>
    </location>
</feature>
<dbReference type="GO" id="GO:0016020">
    <property type="term" value="C:membrane"/>
    <property type="evidence" value="ECO:0007669"/>
    <property type="project" value="UniProtKB-SubCell"/>
</dbReference>
<feature type="transmembrane region" description="Helical" evidence="6">
    <location>
        <begin position="380"/>
        <end position="399"/>
    </location>
</feature>
<evidence type="ECO:0000256" key="6">
    <source>
        <dbReference type="SAM" id="Phobius"/>
    </source>
</evidence>
<comment type="subcellular location">
    <subcellularLocation>
        <location evidence="1">Membrane</location>
        <topology evidence="1">Multi-pass membrane protein</topology>
    </subcellularLocation>
</comment>
<evidence type="ECO:0000313" key="8">
    <source>
        <dbReference type="EMBL" id="OAB88520.1"/>
    </source>
</evidence>
<evidence type="ECO:0000256" key="1">
    <source>
        <dbReference type="ARBA" id="ARBA00004141"/>
    </source>
</evidence>
<organism evidence="8 9">
    <name type="scientific">Janibacter melonis</name>
    <dbReference type="NCBI Taxonomy" id="262209"/>
    <lineage>
        <taxon>Bacteria</taxon>
        <taxon>Bacillati</taxon>
        <taxon>Actinomycetota</taxon>
        <taxon>Actinomycetes</taxon>
        <taxon>Micrococcales</taxon>
        <taxon>Intrasporangiaceae</taxon>
        <taxon>Janibacter</taxon>
    </lineage>
</organism>
<keyword evidence="9" id="KW-1185">Reference proteome</keyword>
<evidence type="ECO:0000313" key="9">
    <source>
        <dbReference type="Proteomes" id="UP000076976"/>
    </source>
</evidence>
<feature type="transmembrane region" description="Helical" evidence="6">
    <location>
        <begin position="105"/>
        <end position="126"/>
    </location>
</feature>
<dbReference type="InterPro" id="IPR007016">
    <property type="entry name" value="O-antigen_ligase-rel_domated"/>
</dbReference>
<dbReference type="PANTHER" id="PTHR37422:SF13">
    <property type="entry name" value="LIPOPOLYSACCHARIDE BIOSYNTHESIS PROTEIN PA4999-RELATED"/>
    <property type="match status" value="1"/>
</dbReference>
<name>A0A176QFQ4_9MICO</name>
<dbReference type="EMBL" id="LQZG01000001">
    <property type="protein sequence ID" value="OAB88520.1"/>
    <property type="molecule type" value="Genomic_DNA"/>
</dbReference>
<dbReference type="Proteomes" id="UP000076976">
    <property type="component" value="Unassembled WGS sequence"/>
</dbReference>
<dbReference type="STRING" id="262209.AWH69_01560"/>
<dbReference type="RefSeq" id="WP_068270479.1">
    <property type="nucleotide sequence ID" value="NZ_LQZG01000001.1"/>
</dbReference>